<dbReference type="SUPFAM" id="SSF51445">
    <property type="entry name" value="(Trans)glycosidases"/>
    <property type="match status" value="1"/>
</dbReference>
<evidence type="ECO:0000256" key="1">
    <source>
        <dbReference type="ARBA" id="ARBA00001255"/>
    </source>
</evidence>
<dbReference type="FunFam" id="3.20.20.70:FF:000118">
    <property type="entry name" value="Alpha-galactosidase"/>
    <property type="match status" value="1"/>
</dbReference>
<dbReference type="AlphaFoldDB" id="W6JV27"/>
<dbReference type="GO" id="GO:0016052">
    <property type="term" value="P:carbohydrate catabolic process"/>
    <property type="evidence" value="ECO:0007669"/>
    <property type="project" value="InterPro"/>
</dbReference>
<dbReference type="InterPro" id="IPR031704">
    <property type="entry name" value="Glyco_hydro_36_N"/>
</dbReference>
<dbReference type="EMBL" id="CAJA01000174">
    <property type="protein sequence ID" value="CCH73303.1"/>
    <property type="molecule type" value="Genomic_DNA"/>
</dbReference>
<accession>W6JV27</accession>
<keyword evidence="8" id="KW-1185">Reference proteome</keyword>
<dbReference type="InterPro" id="IPR017853">
    <property type="entry name" value="GH"/>
</dbReference>
<dbReference type="Pfam" id="PF16874">
    <property type="entry name" value="Glyco_hydro_36C"/>
    <property type="match status" value="1"/>
</dbReference>
<keyword evidence="3 7" id="KW-0378">Hydrolase</keyword>
<sequence>MSLIHLRSATTSFVAVNDGDALPIVLHWGARLPDEVTEAELLAAMRPVVPHSSTDEVMPRRLLPMPVDGWRLRPTLAGSYADGTGFAPQFRCGAVESSDTALRIVAVADGAALAVETQYTMHPDGLLEIGATLHHQGSGSYRVDALETSVPLPMDAVELLDLTGRWCRERSPQRLDLGMGTWLRESRHGRTGHDGPLALCAGDPGFSFRRGRVWAIHLAWSGDSRVYAERSPVGRAQLGAGELLGAGEVILKDGESYCAPTLFAAYSERGLDGVSAAFHGYVRSRPSHPTTPRPVLLNTWEAVYFDHRLDVLTALADKAADAGIERFVLDDGWFGSRRHDGQGLGDWVVSEDLWPDGLTPLIDHVRSRGMEFGIWVEPEMANPDSDLVRAHPDWVLKVPGREPPLWRKQQVIDLANPDCYEHILGRLDALLRDHEIAYVKWDHNRDLIDVAHDGHAAVRGQTLAVYALLDELRRRHPGVEFETCASGGGRVDLGILARTDRLWASDTIDAIERQQINLWTSLVIPPELIGAHIGGPHSHTTGRVSSFAMRAASALFWHLGVEWNVAELRESEMAQLQRAVAWHKEHRTLLHTGEVVRPDTPNRNALVHGVVAPDRSAAVFSYAQLATDVTEVAGTVRLDGLDPEAVYAVRPAEIGGLPTCQQMTWPEWVDHPGTRIRGSVLMTVGLSLPNVHPEQAILIELERV</sequence>
<dbReference type="STRING" id="1193182.BN11_2550003"/>
<dbReference type="InterPro" id="IPR013780">
    <property type="entry name" value="Glyco_hydro_b"/>
</dbReference>
<dbReference type="InterPro" id="IPR013785">
    <property type="entry name" value="Aldolase_TIM"/>
</dbReference>
<dbReference type="Gene3D" id="2.60.40.1180">
    <property type="entry name" value="Golgi alpha-mannosidase II"/>
    <property type="match status" value="1"/>
</dbReference>
<protein>
    <recommendedName>
        <fullName evidence="2">alpha-galactosidase</fullName>
        <ecNumber evidence="2">3.2.1.22</ecNumber>
    </recommendedName>
</protein>
<evidence type="ECO:0000313" key="8">
    <source>
        <dbReference type="Proteomes" id="UP000035763"/>
    </source>
</evidence>
<dbReference type="Gene3D" id="2.70.98.60">
    <property type="entry name" value="alpha-galactosidase from lactobacil brevis"/>
    <property type="match status" value="1"/>
</dbReference>
<dbReference type="InterPro" id="IPR038417">
    <property type="entry name" value="Alpga-gal_N_sf"/>
</dbReference>
<dbReference type="Proteomes" id="UP000035763">
    <property type="component" value="Unassembled WGS sequence"/>
</dbReference>
<dbReference type="InterPro" id="IPR031705">
    <property type="entry name" value="Glyco_hydro_36_C"/>
</dbReference>
<evidence type="ECO:0000259" key="5">
    <source>
        <dbReference type="Pfam" id="PF16874"/>
    </source>
</evidence>
<dbReference type="GO" id="GO:0004557">
    <property type="term" value="F:alpha-galactosidase activity"/>
    <property type="evidence" value="ECO:0007669"/>
    <property type="project" value="UniProtKB-EC"/>
</dbReference>
<feature type="domain" description="Glycosyl hydrolase family 36 C-terminal" evidence="5">
    <location>
        <begin position="610"/>
        <end position="699"/>
    </location>
</feature>
<dbReference type="RefSeq" id="WP_048698809.1">
    <property type="nucleotide sequence ID" value="NZ_HG764815.1"/>
</dbReference>
<dbReference type="OrthoDB" id="9758822at2"/>
<evidence type="ECO:0000256" key="2">
    <source>
        <dbReference type="ARBA" id="ARBA00012755"/>
    </source>
</evidence>
<dbReference type="InterPro" id="IPR002252">
    <property type="entry name" value="Glyco_hydro_36"/>
</dbReference>
<proteinExistence type="predicted"/>
<keyword evidence="4 7" id="KW-0326">Glycosidase</keyword>
<comment type="catalytic activity">
    <reaction evidence="1">
        <text>Hydrolysis of terminal, non-reducing alpha-D-galactose residues in alpha-D-galactosides, including galactose oligosaccharides, galactomannans and galactolipids.</text>
        <dbReference type="EC" id="3.2.1.22"/>
    </reaction>
</comment>
<dbReference type="CDD" id="cd14791">
    <property type="entry name" value="GH36"/>
    <property type="match status" value="1"/>
</dbReference>
<dbReference type="EC" id="3.2.1.22" evidence="2"/>
<dbReference type="PRINTS" id="PR00743">
    <property type="entry name" value="GLHYDRLASE36"/>
</dbReference>
<dbReference type="Gene3D" id="3.20.20.70">
    <property type="entry name" value="Aldolase class I"/>
    <property type="match status" value="1"/>
</dbReference>
<dbReference type="Pfam" id="PF02065">
    <property type="entry name" value="Melibiase"/>
    <property type="match status" value="1"/>
</dbReference>
<evidence type="ECO:0000259" key="6">
    <source>
        <dbReference type="Pfam" id="PF16875"/>
    </source>
</evidence>
<evidence type="ECO:0000313" key="7">
    <source>
        <dbReference type="EMBL" id="CCH73303.1"/>
    </source>
</evidence>
<dbReference type="InterPro" id="IPR050985">
    <property type="entry name" value="Alpha-glycosidase_related"/>
</dbReference>
<feature type="domain" description="Glycosyl hydrolase family 36 N-terminal" evidence="6">
    <location>
        <begin position="22"/>
        <end position="251"/>
    </location>
</feature>
<comment type="caution">
    <text evidence="7">The sequence shown here is derived from an EMBL/GenBank/DDBJ whole genome shotgun (WGS) entry which is preliminary data.</text>
</comment>
<reference evidence="7 8" key="1">
    <citation type="journal article" date="2013" name="ISME J.">
        <title>A metabolic model for members of the genus Tetrasphaera involved in enhanced biological phosphorus removal.</title>
        <authorList>
            <person name="Kristiansen R."/>
            <person name="Nguyen H.T.T."/>
            <person name="Saunders A.M."/>
            <person name="Nielsen J.L."/>
            <person name="Wimmer R."/>
            <person name="Le V.Q."/>
            <person name="McIlroy S.J."/>
            <person name="Petrovski S."/>
            <person name="Seviour R.J."/>
            <person name="Calteau A."/>
            <person name="Nielsen K.L."/>
            <person name="Nielsen P.H."/>
        </authorList>
    </citation>
    <scope>NUCLEOTIDE SEQUENCE [LARGE SCALE GENOMIC DNA]</scope>
    <source>
        <strain evidence="7 8">Ben110</strain>
    </source>
</reference>
<dbReference type="Pfam" id="PF16875">
    <property type="entry name" value="Glyco_hydro_36N"/>
    <property type="match status" value="1"/>
</dbReference>
<evidence type="ECO:0000256" key="3">
    <source>
        <dbReference type="ARBA" id="ARBA00022801"/>
    </source>
</evidence>
<organism evidence="7 8">
    <name type="scientific">Nostocoides australiense Ben110</name>
    <dbReference type="NCBI Taxonomy" id="1193182"/>
    <lineage>
        <taxon>Bacteria</taxon>
        <taxon>Bacillati</taxon>
        <taxon>Actinomycetota</taxon>
        <taxon>Actinomycetes</taxon>
        <taxon>Micrococcales</taxon>
        <taxon>Intrasporangiaceae</taxon>
        <taxon>Nostocoides</taxon>
    </lineage>
</organism>
<name>W6JV27_9MICO</name>
<evidence type="ECO:0000256" key="4">
    <source>
        <dbReference type="ARBA" id="ARBA00023295"/>
    </source>
</evidence>
<gene>
    <name evidence="7" type="primary">rafA</name>
    <name evidence="7" type="ORF">BN11_2550003</name>
</gene>
<dbReference type="PANTHER" id="PTHR43053:SF3">
    <property type="entry name" value="ALPHA-GALACTOSIDASE C-RELATED"/>
    <property type="match status" value="1"/>
</dbReference>
<dbReference type="PANTHER" id="PTHR43053">
    <property type="entry name" value="GLYCOSIDASE FAMILY 31"/>
    <property type="match status" value="1"/>
</dbReference>